<evidence type="ECO:0000313" key="1">
    <source>
        <dbReference type="EMBL" id="SVC74053.1"/>
    </source>
</evidence>
<organism evidence="1">
    <name type="scientific">marine metagenome</name>
    <dbReference type="NCBI Taxonomy" id="408172"/>
    <lineage>
        <taxon>unclassified sequences</taxon>
        <taxon>metagenomes</taxon>
        <taxon>ecological metagenomes</taxon>
    </lineage>
</organism>
<proteinExistence type="predicted"/>
<name>A0A382PKY0_9ZZZZ</name>
<gene>
    <name evidence="1" type="ORF">METZ01_LOCUS326907</name>
</gene>
<protein>
    <submittedName>
        <fullName evidence="1">Uncharacterized protein</fullName>
    </submittedName>
</protein>
<accession>A0A382PKY0</accession>
<dbReference type="EMBL" id="UINC01108160">
    <property type="protein sequence ID" value="SVC74053.1"/>
    <property type="molecule type" value="Genomic_DNA"/>
</dbReference>
<reference evidence="1" key="1">
    <citation type="submission" date="2018-05" db="EMBL/GenBank/DDBJ databases">
        <authorList>
            <person name="Lanie J.A."/>
            <person name="Ng W.-L."/>
            <person name="Kazmierczak K.M."/>
            <person name="Andrzejewski T.M."/>
            <person name="Davidsen T.M."/>
            <person name="Wayne K.J."/>
            <person name="Tettelin H."/>
            <person name="Glass J.I."/>
            <person name="Rusch D."/>
            <person name="Podicherti R."/>
            <person name="Tsui H.-C.T."/>
            <person name="Winkler M.E."/>
        </authorList>
    </citation>
    <scope>NUCLEOTIDE SEQUENCE</scope>
</reference>
<feature type="non-terminal residue" evidence="1">
    <location>
        <position position="42"/>
    </location>
</feature>
<sequence>MESNMAREIPFNNKVAERFISSEGGGGLPDFLGIRITDASAG</sequence>
<dbReference type="AlphaFoldDB" id="A0A382PKY0"/>